<organism evidence="1 2">
    <name type="scientific">Flavobacterium hydrocarbonoxydans</name>
    <dbReference type="NCBI Taxonomy" id="2683249"/>
    <lineage>
        <taxon>Bacteria</taxon>
        <taxon>Pseudomonadati</taxon>
        <taxon>Bacteroidota</taxon>
        <taxon>Flavobacteriia</taxon>
        <taxon>Flavobacteriales</taxon>
        <taxon>Flavobacteriaceae</taxon>
        <taxon>Flavobacterium</taxon>
    </lineage>
</organism>
<proteinExistence type="predicted"/>
<dbReference type="Proteomes" id="UP000471501">
    <property type="component" value="Unassembled WGS sequence"/>
</dbReference>
<accession>A0A6I4NHL2</accession>
<protein>
    <submittedName>
        <fullName evidence="1">Uncharacterized protein</fullName>
    </submittedName>
</protein>
<evidence type="ECO:0000313" key="2">
    <source>
        <dbReference type="Proteomes" id="UP000471501"/>
    </source>
</evidence>
<dbReference type="AlphaFoldDB" id="A0A6I4NHL2"/>
<dbReference type="RefSeq" id="WP_160373954.1">
    <property type="nucleotide sequence ID" value="NZ_WSTB01000003.1"/>
</dbReference>
<comment type="caution">
    <text evidence="1">The sequence shown here is derived from an EMBL/GenBank/DDBJ whole genome shotgun (WGS) entry which is preliminary data.</text>
</comment>
<reference evidence="1 2" key="1">
    <citation type="submission" date="2019-12" db="EMBL/GenBank/DDBJ databases">
        <authorList>
            <person name="Kim Y.S."/>
        </authorList>
    </citation>
    <scope>NUCLEOTIDE SEQUENCE [LARGE SCALE GENOMIC DNA]</scope>
    <source>
        <strain evidence="1 2">GA093</strain>
    </source>
</reference>
<sequence>MIASLVAENRDTSLLDSYTVLEHIDKDATDSIISKPVSGLIQTISKAAEDKNTKEMNSELVEKLKEYEEN</sequence>
<evidence type="ECO:0000313" key="1">
    <source>
        <dbReference type="EMBL" id="MWB94030.1"/>
    </source>
</evidence>
<name>A0A6I4NHL2_9FLAO</name>
<keyword evidence="2" id="KW-1185">Reference proteome</keyword>
<gene>
    <name evidence="1" type="ORF">GON26_06625</name>
</gene>
<dbReference type="EMBL" id="WSTB01000003">
    <property type="protein sequence ID" value="MWB94030.1"/>
    <property type="molecule type" value="Genomic_DNA"/>
</dbReference>